<dbReference type="SUPFAM" id="SSF56235">
    <property type="entry name" value="N-terminal nucleophile aminohydrolases (Ntn hydrolases)"/>
    <property type="match status" value="1"/>
</dbReference>
<dbReference type="PANTHER" id="PTHR32194">
    <property type="entry name" value="METALLOPROTEASE TLDD"/>
    <property type="match status" value="1"/>
</dbReference>
<dbReference type="OrthoDB" id="268479at2759"/>
<dbReference type="Proteomes" id="UP000187455">
    <property type="component" value="Unassembled WGS sequence"/>
</dbReference>
<sequence>MSTEIQNAAKSHAGRWEPYVDNGGTSLAIAGPDFCIIASDTRQSEGYSINTRYDSKVHQITDKVLFATSGYSADGKKLAENIKIQAEKYLDKNDKIIQAPSIAQMTSIIMYQKRFFPYYVFPILAGLDGEGKGCVFSYDPVGNMERVGFQVYGSASALIQPFLDNQVGLKHQENVDKNRTLSKQEAFDLAIDSFTSATERDIYTGDYLEIYTVDSTGIHKEVRTLKFD</sequence>
<evidence type="ECO:0000256" key="2">
    <source>
        <dbReference type="ARBA" id="ARBA00022942"/>
    </source>
</evidence>
<comment type="function">
    <text evidence="5">Component of the proteasome, a multicatalytic proteinase complex which is characterized by its ability to cleave peptides with Arg, Phe, Tyr, Leu, and Glu adjacent to the leaving group at neutral or slightly basic pH. The proteasome has an ATP-dependent proteolytic activity.</text>
</comment>
<evidence type="ECO:0000313" key="7">
    <source>
        <dbReference type="Proteomes" id="UP000187455"/>
    </source>
</evidence>
<dbReference type="STRING" id="133383.A0A1R0GZF5"/>
<evidence type="ECO:0000256" key="4">
    <source>
        <dbReference type="ARBA" id="ARBA00026071"/>
    </source>
</evidence>
<dbReference type="InterPro" id="IPR001353">
    <property type="entry name" value="Proteasome_sua/b"/>
</dbReference>
<keyword evidence="3 5" id="KW-0539">Nucleus</keyword>
<evidence type="ECO:0000313" key="6">
    <source>
        <dbReference type="EMBL" id="OLY82218.1"/>
    </source>
</evidence>
<dbReference type="Gene3D" id="3.60.20.10">
    <property type="entry name" value="Glutamine Phosphoribosylpyrophosphate, subunit 1, domain 1"/>
    <property type="match status" value="1"/>
</dbReference>
<dbReference type="Pfam" id="PF00227">
    <property type="entry name" value="Proteasome"/>
    <property type="match status" value="1"/>
</dbReference>
<dbReference type="GO" id="GO:0051603">
    <property type="term" value="P:proteolysis involved in protein catabolic process"/>
    <property type="evidence" value="ECO:0007669"/>
    <property type="project" value="InterPro"/>
</dbReference>
<comment type="similarity">
    <text evidence="5">Belongs to the peptidase T1B family.</text>
</comment>
<dbReference type="InterPro" id="IPR029055">
    <property type="entry name" value="Ntn_hydrolases_N"/>
</dbReference>
<comment type="subunit">
    <text evidence="4">The 26S proteasome consists of a 20S proteasome core and two 19S regulatory subunits. The 20S proteasome core is composed of 28 subunits that are arranged in four stacked rings, resulting in a barrel-shaped structure. The two end rings are each formed by seven alpha subunits, and the two central rings are each formed by seven beta subunits. The catalytic chamber with the active sites is on the inside of the barrel.</text>
</comment>
<keyword evidence="1 5" id="KW-0963">Cytoplasm</keyword>
<protein>
    <recommendedName>
        <fullName evidence="5">Proteasome subunit beta</fullName>
    </recommendedName>
</protein>
<keyword evidence="2 5" id="KW-0647">Proteasome</keyword>
<reference evidence="6 7" key="1">
    <citation type="journal article" date="2016" name="Mol. Biol. Evol.">
        <title>Genome-Wide Survey of Gut Fungi (Harpellales) Reveals the First Horizontally Transferred Ubiquitin Gene from a Mosquito Host.</title>
        <authorList>
            <person name="Wang Y."/>
            <person name="White M.M."/>
            <person name="Kvist S."/>
            <person name="Moncalvo J.M."/>
        </authorList>
    </citation>
    <scope>NUCLEOTIDE SEQUENCE [LARGE SCALE GENOMIC DNA]</scope>
    <source>
        <strain evidence="6 7">ALG-7-W6</strain>
    </source>
</reference>
<dbReference type="GO" id="GO:0005634">
    <property type="term" value="C:nucleus"/>
    <property type="evidence" value="ECO:0007669"/>
    <property type="project" value="UniProtKB-SubCell"/>
</dbReference>
<evidence type="ECO:0000256" key="1">
    <source>
        <dbReference type="ARBA" id="ARBA00022490"/>
    </source>
</evidence>
<evidence type="ECO:0000256" key="3">
    <source>
        <dbReference type="ARBA" id="ARBA00023242"/>
    </source>
</evidence>
<proteinExistence type="inferred from homology"/>
<dbReference type="GO" id="GO:0005737">
    <property type="term" value="C:cytoplasm"/>
    <property type="evidence" value="ECO:0007669"/>
    <property type="project" value="UniProtKB-SubCell"/>
</dbReference>
<dbReference type="FunFam" id="3.60.20.10:FF:000027">
    <property type="entry name" value="Proteasome subunit beta type-6"/>
    <property type="match status" value="1"/>
</dbReference>
<comment type="subunit">
    <text evidence="5">Component of the proteasome complex.</text>
</comment>
<dbReference type="InterPro" id="IPR016050">
    <property type="entry name" value="Proteasome_bsu_CS"/>
</dbReference>
<dbReference type="AlphaFoldDB" id="A0A1R0GZF5"/>
<gene>
    <name evidence="6" type="ORF">AYI68_g3668</name>
</gene>
<organism evidence="6 7">
    <name type="scientific">Smittium mucronatum</name>
    <dbReference type="NCBI Taxonomy" id="133383"/>
    <lineage>
        <taxon>Eukaryota</taxon>
        <taxon>Fungi</taxon>
        <taxon>Fungi incertae sedis</taxon>
        <taxon>Zoopagomycota</taxon>
        <taxon>Kickxellomycotina</taxon>
        <taxon>Harpellomycetes</taxon>
        <taxon>Harpellales</taxon>
        <taxon>Legeriomycetaceae</taxon>
        <taxon>Smittium</taxon>
    </lineage>
</organism>
<evidence type="ECO:0000256" key="5">
    <source>
        <dbReference type="RuleBase" id="RU004203"/>
    </source>
</evidence>
<comment type="caution">
    <text evidence="6">The sequence shown here is derived from an EMBL/GenBank/DDBJ whole genome shotgun (WGS) entry which is preliminary data.</text>
</comment>
<accession>A0A1R0GZF5</accession>
<dbReference type="InterPro" id="IPR023333">
    <property type="entry name" value="Proteasome_suB-type"/>
</dbReference>
<dbReference type="PROSITE" id="PS51476">
    <property type="entry name" value="PROTEASOME_BETA_2"/>
    <property type="match status" value="1"/>
</dbReference>
<dbReference type="GO" id="GO:0019774">
    <property type="term" value="C:proteasome core complex, beta-subunit complex"/>
    <property type="evidence" value="ECO:0007669"/>
    <property type="project" value="UniProtKB-ARBA"/>
</dbReference>
<dbReference type="PANTHER" id="PTHR32194:SF2">
    <property type="entry name" value="PROTEASOME SUBUNIT BETA TYPE-1"/>
    <property type="match status" value="1"/>
</dbReference>
<name>A0A1R0GZF5_9FUNG</name>
<keyword evidence="7" id="KW-1185">Reference proteome</keyword>
<dbReference type="EMBL" id="LSSL01001759">
    <property type="protein sequence ID" value="OLY82218.1"/>
    <property type="molecule type" value="Genomic_DNA"/>
</dbReference>
<dbReference type="PROSITE" id="PS00854">
    <property type="entry name" value="PROTEASOME_BETA_1"/>
    <property type="match status" value="1"/>
</dbReference>
<comment type="subcellular location">
    <subcellularLocation>
        <location evidence="5">Cytoplasm</location>
    </subcellularLocation>
    <subcellularLocation>
        <location evidence="5">Nucleus</location>
    </subcellularLocation>
</comment>